<dbReference type="Gene3D" id="3.40.50.2000">
    <property type="entry name" value="Glycogen Phosphorylase B"/>
    <property type="match status" value="2"/>
</dbReference>
<keyword evidence="7" id="KW-1185">Reference proteome</keyword>
<evidence type="ECO:0000256" key="1">
    <source>
        <dbReference type="ARBA" id="ARBA00021292"/>
    </source>
</evidence>
<evidence type="ECO:0000256" key="3">
    <source>
        <dbReference type="ARBA" id="ARBA00022679"/>
    </source>
</evidence>
<reference evidence="7" key="1">
    <citation type="journal article" date="2019" name="Int. J. Syst. Evol. Microbiol.">
        <title>The Global Catalogue of Microorganisms (GCM) 10K type strain sequencing project: providing services to taxonomists for standard genome sequencing and annotation.</title>
        <authorList>
            <consortium name="The Broad Institute Genomics Platform"/>
            <consortium name="The Broad Institute Genome Sequencing Center for Infectious Disease"/>
            <person name="Wu L."/>
            <person name="Ma J."/>
        </authorList>
    </citation>
    <scope>NUCLEOTIDE SEQUENCE [LARGE SCALE GENOMIC DNA]</scope>
    <source>
        <strain evidence="7">NBRC 109019</strain>
    </source>
</reference>
<dbReference type="CDD" id="cd03801">
    <property type="entry name" value="GT4_PimA-like"/>
    <property type="match status" value="1"/>
</dbReference>
<dbReference type="SUPFAM" id="SSF53756">
    <property type="entry name" value="UDP-Glycosyltransferase/glycogen phosphorylase"/>
    <property type="match status" value="1"/>
</dbReference>
<dbReference type="EMBL" id="AP027734">
    <property type="protein sequence ID" value="BDZ54898.1"/>
    <property type="molecule type" value="Genomic_DNA"/>
</dbReference>
<dbReference type="Pfam" id="PF00534">
    <property type="entry name" value="Glycos_transf_1"/>
    <property type="match status" value="1"/>
</dbReference>
<organism evidence="6 7">
    <name type="scientific">Agromyces marinus</name>
    <dbReference type="NCBI Taxonomy" id="1389020"/>
    <lineage>
        <taxon>Bacteria</taxon>
        <taxon>Bacillati</taxon>
        <taxon>Actinomycetota</taxon>
        <taxon>Actinomycetes</taxon>
        <taxon>Micrococcales</taxon>
        <taxon>Microbacteriaceae</taxon>
        <taxon>Agromyces</taxon>
    </lineage>
</organism>
<dbReference type="PANTHER" id="PTHR45947">
    <property type="entry name" value="SULFOQUINOVOSYL TRANSFERASE SQD2"/>
    <property type="match status" value="1"/>
</dbReference>
<dbReference type="Pfam" id="PF13439">
    <property type="entry name" value="Glyco_transf_4"/>
    <property type="match status" value="1"/>
</dbReference>
<keyword evidence="2" id="KW-0328">Glycosyltransferase</keyword>
<feature type="domain" description="Glycosyltransferase subfamily 4-like N-terminal" evidence="5">
    <location>
        <begin position="29"/>
        <end position="201"/>
    </location>
</feature>
<accession>A0ABM8H2B2</accession>
<dbReference type="PANTHER" id="PTHR45947:SF3">
    <property type="entry name" value="SULFOQUINOVOSYL TRANSFERASE SQD2"/>
    <property type="match status" value="1"/>
</dbReference>
<evidence type="ECO:0000259" key="4">
    <source>
        <dbReference type="Pfam" id="PF00534"/>
    </source>
</evidence>
<dbReference type="Proteomes" id="UP001321477">
    <property type="component" value="Chromosome"/>
</dbReference>
<dbReference type="InterPro" id="IPR050194">
    <property type="entry name" value="Glycosyltransferase_grp1"/>
</dbReference>
<evidence type="ECO:0000256" key="2">
    <source>
        <dbReference type="ARBA" id="ARBA00022676"/>
    </source>
</evidence>
<sequence>MGGSEPHRRPEDARGRRVALVTSSYAPHVGGVEEHVRQVARELTGLGCAVEVWSVDRGTGPSVHEIDGVTVRYLPTPLPSATPGGIARFAAAFPAAWRHWARARAEFRPSLVHVHCFGPNGAYAFGLHRLYRLPLMVTSHGETVADDHAVFERSAVLRTALRRAVGAASEVTAPSDFVLDDLRARFGLVGGEVVPNGVDLSLSGDAGRSPFEGRYLLAVGRLGRTKGFDLLIDAMAGLRFDDDQADAGDAGGAGIRLVIVGDGPERQRLSALVDERGLQDRVELAGRLAPAAVADAMAGAMAVVVPSRTEAFGIVALEAWRSGAALVMTDRGGAPGFVTDGVDGLLVDPLEIAALRTAIRRVVDDRELRERMIEAGRSRVREFTWRRVAEDYVARYERMLGADHAPDRRATETE</sequence>
<name>A0ABM8H2B2_9MICO</name>
<feature type="domain" description="Glycosyl transferase family 1" evidence="4">
    <location>
        <begin position="213"/>
        <end position="378"/>
    </location>
</feature>
<proteinExistence type="predicted"/>
<evidence type="ECO:0000313" key="6">
    <source>
        <dbReference type="EMBL" id="BDZ54898.1"/>
    </source>
</evidence>
<dbReference type="InterPro" id="IPR028098">
    <property type="entry name" value="Glyco_trans_4-like_N"/>
</dbReference>
<protein>
    <recommendedName>
        <fullName evidence="1">D-inositol 3-phosphate glycosyltransferase</fullName>
    </recommendedName>
</protein>
<gene>
    <name evidence="6" type="ORF">GCM10025870_19710</name>
</gene>
<evidence type="ECO:0000259" key="5">
    <source>
        <dbReference type="Pfam" id="PF13439"/>
    </source>
</evidence>
<dbReference type="InterPro" id="IPR001296">
    <property type="entry name" value="Glyco_trans_1"/>
</dbReference>
<keyword evidence="3" id="KW-0808">Transferase</keyword>
<evidence type="ECO:0000313" key="7">
    <source>
        <dbReference type="Proteomes" id="UP001321477"/>
    </source>
</evidence>